<gene>
    <name evidence="1" type="ordered locus">CHY_0028</name>
</gene>
<keyword evidence="2" id="KW-1185">Reference proteome</keyword>
<dbReference type="InParanoid" id="Q3AG34"/>
<dbReference type="KEGG" id="chy:CHY_0028"/>
<dbReference type="Proteomes" id="UP000002706">
    <property type="component" value="Chromosome"/>
</dbReference>
<dbReference type="HOGENOM" id="CLU_3364006_0_0_9"/>
<protein>
    <submittedName>
        <fullName evidence="1">Uncharacterized protein</fullName>
    </submittedName>
</protein>
<dbReference type="AlphaFoldDB" id="Q3AG34"/>
<evidence type="ECO:0000313" key="1">
    <source>
        <dbReference type="EMBL" id="ABB15081.1"/>
    </source>
</evidence>
<proteinExistence type="predicted"/>
<reference evidence="1 2" key="1">
    <citation type="journal article" date="2005" name="PLoS Genet.">
        <title>Life in hot carbon monoxide: the complete genome sequence of Carboxydothermus hydrogenoformans Z-2901.</title>
        <authorList>
            <person name="Wu M."/>
            <person name="Ren Q."/>
            <person name="Durkin A.S."/>
            <person name="Daugherty S.C."/>
            <person name="Brinkac L.M."/>
            <person name="Dodson R.J."/>
            <person name="Madupu R."/>
            <person name="Sullivan S.A."/>
            <person name="Kolonay J.F."/>
            <person name="Haft D.H."/>
            <person name="Nelson W.C."/>
            <person name="Tallon L.J."/>
            <person name="Jones K.M."/>
            <person name="Ulrich L.E."/>
            <person name="Gonzalez J.M."/>
            <person name="Zhulin I.B."/>
            <person name="Robb F.T."/>
            <person name="Eisen J.A."/>
        </authorList>
    </citation>
    <scope>NUCLEOTIDE SEQUENCE [LARGE SCALE GENOMIC DNA]</scope>
    <source>
        <strain evidence="2">ATCC BAA-161 / DSM 6008 / Z-2901</strain>
    </source>
</reference>
<accession>Q3AG34</accession>
<evidence type="ECO:0000313" key="2">
    <source>
        <dbReference type="Proteomes" id="UP000002706"/>
    </source>
</evidence>
<dbReference type="EMBL" id="CP000141">
    <property type="protein sequence ID" value="ABB15081.1"/>
    <property type="molecule type" value="Genomic_DNA"/>
</dbReference>
<dbReference type="STRING" id="246194.CHY_0028"/>
<name>Q3AG34_CARHZ</name>
<organism evidence="1 2">
    <name type="scientific">Carboxydothermus hydrogenoformans (strain ATCC BAA-161 / DSM 6008 / Z-2901)</name>
    <dbReference type="NCBI Taxonomy" id="246194"/>
    <lineage>
        <taxon>Bacteria</taxon>
        <taxon>Bacillati</taxon>
        <taxon>Bacillota</taxon>
        <taxon>Clostridia</taxon>
        <taxon>Thermoanaerobacterales</taxon>
        <taxon>Thermoanaerobacteraceae</taxon>
        <taxon>Carboxydothermus</taxon>
    </lineage>
</organism>
<sequence>MIISPIINFLLSFLQDNNIMNIYISNKFLSFFFSI</sequence>